<accession>A0ABR2XA69</accession>
<dbReference type="Proteomes" id="UP001465668">
    <property type="component" value="Unassembled WGS sequence"/>
</dbReference>
<evidence type="ECO:0000256" key="1">
    <source>
        <dbReference type="SAM" id="MobiDB-lite"/>
    </source>
</evidence>
<protein>
    <submittedName>
        <fullName evidence="2">Uncharacterized protein</fullName>
    </submittedName>
</protein>
<feature type="region of interest" description="Disordered" evidence="1">
    <location>
        <begin position="124"/>
        <end position="143"/>
    </location>
</feature>
<evidence type="ECO:0000313" key="2">
    <source>
        <dbReference type="EMBL" id="KAK9770572.1"/>
    </source>
</evidence>
<keyword evidence="3" id="KW-1185">Reference proteome</keyword>
<comment type="caution">
    <text evidence="2">The sequence shown here is derived from an EMBL/GenBank/DDBJ whole genome shotgun (WGS) entry which is preliminary data.</text>
</comment>
<feature type="compositionally biased region" description="Basic and acidic residues" evidence="1">
    <location>
        <begin position="128"/>
        <end position="142"/>
    </location>
</feature>
<organism evidence="2 3">
    <name type="scientific">Seiridium cardinale</name>
    <dbReference type="NCBI Taxonomy" id="138064"/>
    <lineage>
        <taxon>Eukaryota</taxon>
        <taxon>Fungi</taxon>
        <taxon>Dikarya</taxon>
        <taxon>Ascomycota</taxon>
        <taxon>Pezizomycotina</taxon>
        <taxon>Sordariomycetes</taxon>
        <taxon>Xylariomycetidae</taxon>
        <taxon>Amphisphaeriales</taxon>
        <taxon>Sporocadaceae</taxon>
        <taxon>Seiridium</taxon>
    </lineage>
</organism>
<sequence length="184" mass="21155">MSRHQHIQAAPVDYRNPGKTNRSKEGIIRLGIASQKTEPDLVRNPYAVIIEAPGRKKKAFPQRLETPLKMLQCFSSFRQLPDDLGFFPKERVETKKTMNGGWQEISNQSVGTTQRVYDPEGARVASATREEKKRLREEEKQQRANMTLEPEDMLATLVDLMAWNEDDHGEKDLWLTQILFEGDS</sequence>
<dbReference type="EMBL" id="JARVKM010000090">
    <property type="protein sequence ID" value="KAK9770572.1"/>
    <property type="molecule type" value="Genomic_DNA"/>
</dbReference>
<gene>
    <name evidence="2" type="ORF">SCAR479_12743</name>
</gene>
<name>A0ABR2XA69_9PEZI</name>
<evidence type="ECO:0000313" key="3">
    <source>
        <dbReference type="Proteomes" id="UP001465668"/>
    </source>
</evidence>
<reference evidence="2 3" key="1">
    <citation type="submission" date="2024-02" db="EMBL/GenBank/DDBJ databases">
        <title>First draft genome assembly of two strains of Seiridium cardinale.</title>
        <authorList>
            <person name="Emiliani G."/>
            <person name="Scali E."/>
        </authorList>
    </citation>
    <scope>NUCLEOTIDE SEQUENCE [LARGE SCALE GENOMIC DNA]</scope>
    <source>
        <strain evidence="2 3">BM-138-000479</strain>
    </source>
</reference>
<proteinExistence type="predicted"/>
<feature type="region of interest" description="Disordered" evidence="1">
    <location>
        <begin position="1"/>
        <end position="21"/>
    </location>
</feature>